<protein>
    <recommendedName>
        <fullName evidence="3">Lipocalin-like domain-containing protein</fullName>
    </recommendedName>
</protein>
<dbReference type="RefSeq" id="WP_188460441.1">
    <property type="nucleotide sequence ID" value="NZ_BAABHU010000002.1"/>
</dbReference>
<dbReference type="PROSITE" id="PS51257">
    <property type="entry name" value="PROKAR_LIPOPROTEIN"/>
    <property type="match status" value="1"/>
</dbReference>
<reference evidence="2" key="1">
    <citation type="journal article" date="2019" name="Int. J. Syst. Evol. Microbiol.">
        <title>The Global Catalogue of Microorganisms (GCM) 10K type strain sequencing project: providing services to taxonomists for standard genome sequencing and annotation.</title>
        <authorList>
            <consortium name="The Broad Institute Genomics Platform"/>
            <consortium name="The Broad Institute Genome Sequencing Center for Infectious Disease"/>
            <person name="Wu L."/>
            <person name="Ma J."/>
        </authorList>
    </citation>
    <scope>NUCLEOTIDE SEQUENCE [LARGE SCALE GENOMIC DNA]</scope>
    <source>
        <strain evidence="2">CGMCC 1.10832</strain>
    </source>
</reference>
<evidence type="ECO:0000313" key="2">
    <source>
        <dbReference type="Proteomes" id="UP000636010"/>
    </source>
</evidence>
<evidence type="ECO:0000313" key="1">
    <source>
        <dbReference type="EMBL" id="GGC24461.1"/>
    </source>
</evidence>
<evidence type="ECO:0008006" key="3">
    <source>
        <dbReference type="Google" id="ProtNLM"/>
    </source>
</evidence>
<name>A0ABQ1LI30_9BACT</name>
<keyword evidence="2" id="KW-1185">Reference proteome</keyword>
<proteinExistence type="predicted"/>
<accession>A0ABQ1LI30</accession>
<sequence>MYRLISILFISLLGACADEEYSIEGKWIQANVSGDNITFIRADSLTEDNFGFELDANNELTRVQLVGFCGTEPIQFETVRGKWNQVSDTSFNIEYPFWRGQGKDLFHIKKVYKDSMIVVLLEKDVIKK</sequence>
<dbReference type="EMBL" id="BMEC01000002">
    <property type="protein sequence ID" value="GGC24461.1"/>
    <property type="molecule type" value="Genomic_DNA"/>
</dbReference>
<gene>
    <name evidence="1" type="ORF">GCM10011506_07170</name>
</gene>
<dbReference type="Proteomes" id="UP000636010">
    <property type="component" value="Unassembled WGS sequence"/>
</dbReference>
<comment type="caution">
    <text evidence="1">The sequence shown here is derived from an EMBL/GenBank/DDBJ whole genome shotgun (WGS) entry which is preliminary data.</text>
</comment>
<organism evidence="1 2">
    <name type="scientific">Marivirga lumbricoides</name>
    <dbReference type="NCBI Taxonomy" id="1046115"/>
    <lineage>
        <taxon>Bacteria</taxon>
        <taxon>Pseudomonadati</taxon>
        <taxon>Bacteroidota</taxon>
        <taxon>Cytophagia</taxon>
        <taxon>Cytophagales</taxon>
        <taxon>Marivirgaceae</taxon>
        <taxon>Marivirga</taxon>
    </lineage>
</organism>